<comment type="caution">
    <text evidence="2">The sequence shown here is derived from an EMBL/GenBank/DDBJ whole genome shotgun (WGS) entry which is preliminary data.</text>
</comment>
<proteinExistence type="predicted"/>
<reference evidence="2 3" key="1">
    <citation type="submission" date="2023-11" db="EMBL/GenBank/DDBJ databases">
        <authorList>
            <person name="Hedman E."/>
            <person name="Englund M."/>
            <person name="Stromberg M."/>
            <person name="Nyberg Akerstrom W."/>
            <person name="Nylinder S."/>
            <person name="Jareborg N."/>
            <person name="Kallberg Y."/>
            <person name="Kronander E."/>
        </authorList>
    </citation>
    <scope>NUCLEOTIDE SEQUENCE [LARGE SCALE GENOMIC DNA]</scope>
</reference>
<gene>
    <name evidence="2" type="ORF">PARMNEM_LOCUS4729</name>
</gene>
<accession>A0AAV1KMF4</accession>
<feature type="region of interest" description="Disordered" evidence="1">
    <location>
        <begin position="1"/>
        <end position="27"/>
    </location>
</feature>
<evidence type="ECO:0000313" key="3">
    <source>
        <dbReference type="Proteomes" id="UP001314205"/>
    </source>
</evidence>
<dbReference type="EMBL" id="CAVLGL010000057">
    <property type="protein sequence ID" value="CAK1583317.1"/>
    <property type="molecule type" value="Genomic_DNA"/>
</dbReference>
<name>A0AAV1KMF4_9NEOP</name>
<evidence type="ECO:0000313" key="2">
    <source>
        <dbReference type="EMBL" id="CAK1583317.1"/>
    </source>
</evidence>
<sequence>MKQKNKPAKRLNKLKSTDSTTTEEISMSVHSDSDLYDVYLEQIENLNDMDLEQTDLDIFDLEDDELVKRNNDEKEAEIFNDFGESGRREEGWGWPAHSWVEQTQNDTDNKTEIKTSLNECGYSEILLRIEVTDEDKTEEELQIEEECK</sequence>
<feature type="compositionally biased region" description="Basic residues" evidence="1">
    <location>
        <begin position="1"/>
        <end position="13"/>
    </location>
</feature>
<protein>
    <submittedName>
        <fullName evidence="2">Uncharacterized protein</fullName>
    </submittedName>
</protein>
<dbReference type="AlphaFoldDB" id="A0AAV1KMF4"/>
<organism evidence="2 3">
    <name type="scientific">Parnassius mnemosyne</name>
    <name type="common">clouded apollo</name>
    <dbReference type="NCBI Taxonomy" id="213953"/>
    <lineage>
        <taxon>Eukaryota</taxon>
        <taxon>Metazoa</taxon>
        <taxon>Ecdysozoa</taxon>
        <taxon>Arthropoda</taxon>
        <taxon>Hexapoda</taxon>
        <taxon>Insecta</taxon>
        <taxon>Pterygota</taxon>
        <taxon>Neoptera</taxon>
        <taxon>Endopterygota</taxon>
        <taxon>Lepidoptera</taxon>
        <taxon>Glossata</taxon>
        <taxon>Ditrysia</taxon>
        <taxon>Papilionoidea</taxon>
        <taxon>Papilionidae</taxon>
        <taxon>Parnassiinae</taxon>
        <taxon>Parnassini</taxon>
        <taxon>Parnassius</taxon>
        <taxon>Driopa</taxon>
    </lineage>
</organism>
<feature type="compositionally biased region" description="Polar residues" evidence="1">
    <location>
        <begin position="17"/>
        <end position="27"/>
    </location>
</feature>
<evidence type="ECO:0000256" key="1">
    <source>
        <dbReference type="SAM" id="MobiDB-lite"/>
    </source>
</evidence>
<keyword evidence="3" id="KW-1185">Reference proteome</keyword>
<dbReference type="Proteomes" id="UP001314205">
    <property type="component" value="Unassembled WGS sequence"/>
</dbReference>